<dbReference type="STRING" id="88036.D8S698"/>
<protein>
    <recommendedName>
        <fullName evidence="3 8">Phosphoinositide phospholipase C</fullName>
        <ecNumber evidence="3 8">3.1.4.11</ecNumber>
    </recommendedName>
</protein>
<accession>D8S698</accession>
<dbReference type="PRINTS" id="PR00390">
    <property type="entry name" value="PHPHLIPASEC"/>
</dbReference>
<dbReference type="Pfam" id="PF00387">
    <property type="entry name" value="PI-PLC-Y"/>
    <property type="match status" value="1"/>
</dbReference>
<evidence type="ECO:0000259" key="10">
    <source>
        <dbReference type="PROSITE" id="PS50008"/>
    </source>
</evidence>
<dbReference type="InParanoid" id="D8S698"/>
<dbReference type="InterPro" id="IPR000008">
    <property type="entry name" value="C2_dom"/>
</dbReference>
<feature type="domain" description="PI-PLC Y-box" evidence="10">
    <location>
        <begin position="299"/>
        <end position="385"/>
    </location>
</feature>
<feature type="domain" description="C2" evidence="9">
    <location>
        <begin position="382"/>
        <end position="506"/>
    </location>
</feature>
<dbReference type="SMART" id="SM00148">
    <property type="entry name" value="PLCXc"/>
    <property type="match status" value="1"/>
</dbReference>
<keyword evidence="12" id="KW-1185">Reference proteome</keyword>
<dbReference type="AlphaFoldDB" id="D8S698"/>
<dbReference type="PROSITE" id="PS50004">
    <property type="entry name" value="C2"/>
    <property type="match status" value="1"/>
</dbReference>
<dbReference type="InterPro" id="IPR017946">
    <property type="entry name" value="PLC-like_Pdiesterase_TIM-brl"/>
</dbReference>
<dbReference type="InterPro" id="IPR035892">
    <property type="entry name" value="C2_domain_sf"/>
</dbReference>
<evidence type="ECO:0000256" key="4">
    <source>
        <dbReference type="ARBA" id="ARBA00022801"/>
    </source>
</evidence>
<dbReference type="FunFam" id="2.60.40.150:FF:000328">
    <property type="entry name" value="Phosphoinositide phospholipase C"/>
    <property type="match status" value="1"/>
</dbReference>
<dbReference type="GO" id="GO:0016042">
    <property type="term" value="P:lipid catabolic process"/>
    <property type="evidence" value="ECO:0007669"/>
    <property type="project" value="UniProtKB-KW"/>
</dbReference>
<dbReference type="EMBL" id="GL377604">
    <property type="protein sequence ID" value="EFJ20028.1"/>
    <property type="molecule type" value="Genomic_DNA"/>
</dbReference>
<dbReference type="PROSITE" id="PS50008">
    <property type="entry name" value="PIPLC_Y_DOMAIN"/>
    <property type="match status" value="1"/>
</dbReference>
<evidence type="ECO:0000256" key="2">
    <source>
        <dbReference type="ARBA" id="ARBA00004202"/>
    </source>
</evidence>
<dbReference type="GO" id="GO:0004435">
    <property type="term" value="F:phosphatidylinositol-4,5-bisphosphate phospholipase C activity"/>
    <property type="evidence" value="ECO:0000318"/>
    <property type="project" value="GO_Central"/>
</dbReference>
<evidence type="ECO:0000256" key="3">
    <source>
        <dbReference type="ARBA" id="ARBA00012368"/>
    </source>
</evidence>
<evidence type="ECO:0000256" key="1">
    <source>
        <dbReference type="ARBA" id="ARBA00001195"/>
    </source>
</evidence>
<keyword evidence="4 8" id="KW-0378">Hydrolase</keyword>
<dbReference type="OMA" id="ITIENHM"/>
<dbReference type="CDD" id="cd00275">
    <property type="entry name" value="C2_PLC_like"/>
    <property type="match status" value="1"/>
</dbReference>
<dbReference type="Gene3D" id="2.60.40.150">
    <property type="entry name" value="C2 domain"/>
    <property type="match status" value="1"/>
</dbReference>
<reference evidence="11 12" key="1">
    <citation type="journal article" date="2011" name="Science">
        <title>The Selaginella genome identifies genetic changes associated with the evolution of vascular plants.</title>
        <authorList>
            <person name="Banks J.A."/>
            <person name="Nishiyama T."/>
            <person name="Hasebe M."/>
            <person name="Bowman J.L."/>
            <person name="Gribskov M."/>
            <person name="dePamphilis C."/>
            <person name="Albert V.A."/>
            <person name="Aono N."/>
            <person name="Aoyama T."/>
            <person name="Ambrose B.A."/>
            <person name="Ashton N.W."/>
            <person name="Axtell M.J."/>
            <person name="Barker E."/>
            <person name="Barker M.S."/>
            <person name="Bennetzen J.L."/>
            <person name="Bonawitz N.D."/>
            <person name="Chapple C."/>
            <person name="Cheng C."/>
            <person name="Correa L.G."/>
            <person name="Dacre M."/>
            <person name="DeBarry J."/>
            <person name="Dreyer I."/>
            <person name="Elias M."/>
            <person name="Engstrom E.M."/>
            <person name="Estelle M."/>
            <person name="Feng L."/>
            <person name="Finet C."/>
            <person name="Floyd S.K."/>
            <person name="Frommer W.B."/>
            <person name="Fujita T."/>
            <person name="Gramzow L."/>
            <person name="Gutensohn M."/>
            <person name="Harholt J."/>
            <person name="Hattori M."/>
            <person name="Heyl A."/>
            <person name="Hirai T."/>
            <person name="Hiwatashi Y."/>
            <person name="Ishikawa M."/>
            <person name="Iwata M."/>
            <person name="Karol K.G."/>
            <person name="Koehler B."/>
            <person name="Kolukisaoglu U."/>
            <person name="Kubo M."/>
            <person name="Kurata T."/>
            <person name="Lalonde S."/>
            <person name="Li K."/>
            <person name="Li Y."/>
            <person name="Litt A."/>
            <person name="Lyons E."/>
            <person name="Manning G."/>
            <person name="Maruyama T."/>
            <person name="Michael T.P."/>
            <person name="Mikami K."/>
            <person name="Miyazaki S."/>
            <person name="Morinaga S."/>
            <person name="Murata T."/>
            <person name="Mueller-Roeber B."/>
            <person name="Nelson D.R."/>
            <person name="Obara M."/>
            <person name="Oguri Y."/>
            <person name="Olmstead R.G."/>
            <person name="Onodera N."/>
            <person name="Petersen B.L."/>
            <person name="Pils B."/>
            <person name="Prigge M."/>
            <person name="Rensing S.A."/>
            <person name="Riano-Pachon D.M."/>
            <person name="Roberts A.W."/>
            <person name="Sato Y."/>
            <person name="Scheller H.V."/>
            <person name="Schulz B."/>
            <person name="Schulz C."/>
            <person name="Shakirov E.V."/>
            <person name="Shibagaki N."/>
            <person name="Shinohara N."/>
            <person name="Shippen D.E."/>
            <person name="Soerensen I."/>
            <person name="Sotooka R."/>
            <person name="Sugimoto N."/>
            <person name="Sugita M."/>
            <person name="Sumikawa N."/>
            <person name="Tanurdzic M."/>
            <person name="Theissen G."/>
            <person name="Ulvskov P."/>
            <person name="Wakazuki S."/>
            <person name="Weng J.K."/>
            <person name="Willats W.W."/>
            <person name="Wipf D."/>
            <person name="Wolf P.G."/>
            <person name="Yang L."/>
            <person name="Zimmer A.D."/>
            <person name="Zhu Q."/>
            <person name="Mitros T."/>
            <person name="Hellsten U."/>
            <person name="Loque D."/>
            <person name="Otillar R."/>
            <person name="Salamov A."/>
            <person name="Schmutz J."/>
            <person name="Shapiro H."/>
            <person name="Lindquist E."/>
            <person name="Lucas S."/>
            <person name="Rokhsar D."/>
            <person name="Grigoriev I.V."/>
        </authorList>
    </citation>
    <scope>NUCLEOTIDE SEQUENCE [LARGE SCALE GENOMIC DNA]</scope>
</reference>
<dbReference type="SUPFAM" id="SSF49562">
    <property type="entry name" value="C2 domain (Calcium/lipid-binding domain, CaLB)"/>
    <property type="match status" value="1"/>
</dbReference>
<dbReference type="eggNOG" id="KOG0169">
    <property type="taxonomic scope" value="Eukaryota"/>
</dbReference>
<sequence length="523" mass="58441">MKGNLQPPELVREMFDEAAGGGTVINAAGMARFLERFQGCDPSLSQSTASEIMSRLAPQGLDLTSFIHKFLLDPALNAAMLGTKKPSHDMTAPLSHYYIHTSHNSYLKGNQLTSKSCSSPIVLALRNGCRVIELDCWEHKGKVMVFHGGTLTRAVPFDVCVAAIKEHAFVASEYPVIVTIENHLPPALQQEAAKILRELVGDALYIPASETPPTEFLSPWELRRKIIISDKPPTEHLAKQRNVTKAAEAMAAASLHEEHPEVPKIPELQHLLYIYCAKPSEMKEAPVNGELVSTSTAIMANMSEPQLKKSVLSNPFSLIQYTKNNLGRMYPFGLRFDSSNADPMLAWSHGFQLAALNLQGKDRPCWVARGFFLGNGGCGYIKKPDCFLSDVPHDSNVKSTLKVRVLTGTDWHKRFDLFSKPDFYVKVAVHGVAADKLKKRTKVAHKTHHPNWETEVFEFPLTVPEIAVLRFEVWEHDRMRRDDFVGQACIPVPELEQGIRVVPLHSKRGEPRSSKLLCHFHHQ</sequence>
<evidence type="ECO:0000259" key="9">
    <source>
        <dbReference type="PROSITE" id="PS50004"/>
    </source>
</evidence>
<dbReference type="HOGENOM" id="CLU_002738_3_2_1"/>
<dbReference type="InterPro" id="IPR001711">
    <property type="entry name" value="PLipase_C_Pinositol-sp_Y"/>
</dbReference>
<comment type="catalytic activity">
    <reaction evidence="1 8">
        <text>a 1,2-diacyl-sn-glycero-3-phospho-(1D-myo-inositol-4,5-bisphosphate) + H2O = 1D-myo-inositol 1,4,5-trisphosphate + a 1,2-diacyl-sn-glycerol + H(+)</text>
        <dbReference type="Rhea" id="RHEA:33179"/>
        <dbReference type="ChEBI" id="CHEBI:15377"/>
        <dbReference type="ChEBI" id="CHEBI:15378"/>
        <dbReference type="ChEBI" id="CHEBI:17815"/>
        <dbReference type="ChEBI" id="CHEBI:58456"/>
        <dbReference type="ChEBI" id="CHEBI:203600"/>
        <dbReference type="EC" id="3.1.4.11"/>
    </reaction>
</comment>
<dbReference type="Gramene" id="EFJ20028">
    <property type="protein sequence ID" value="EFJ20028"/>
    <property type="gene ID" value="SELMODRAFT_109775"/>
</dbReference>
<dbReference type="SMART" id="SM00149">
    <property type="entry name" value="PLCYc"/>
    <property type="match status" value="1"/>
</dbReference>
<organism evidence="12">
    <name type="scientific">Selaginella moellendorffii</name>
    <name type="common">Spikemoss</name>
    <dbReference type="NCBI Taxonomy" id="88036"/>
    <lineage>
        <taxon>Eukaryota</taxon>
        <taxon>Viridiplantae</taxon>
        <taxon>Streptophyta</taxon>
        <taxon>Embryophyta</taxon>
        <taxon>Tracheophyta</taxon>
        <taxon>Lycopodiopsida</taxon>
        <taxon>Selaginellales</taxon>
        <taxon>Selaginellaceae</taxon>
        <taxon>Selaginella</taxon>
    </lineage>
</organism>
<dbReference type="PANTHER" id="PTHR10336:SF36">
    <property type="entry name" value="1-PHOSPHATIDYLINOSITOL 4,5-BISPHOSPHATE PHOSPHODIESTERASE BETA-4"/>
    <property type="match status" value="1"/>
</dbReference>
<dbReference type="Gene3D" id="3.20.20.190">
    <property type="entry name" value="Phosphatidylinositol (PI) phosphodiesterase"/>
    <property type="match status" value="1"/>
</dbReference>
<gene>
    <name evidence="11" type="ORF">SELMODRAFT_109775</name>
</gene>
<dbReference type="GO" id="GO:0048015">
    <property type="term" value="P:phosphatidylinositol-mediated signaling"/>
    <property type="evidence" value="ECO:0000318"/>
    <property type="project" value="GO_Central"/>
</dbReference>
<dbReference type="PANTHER" id="PTHR10336">
    <property type="entry name" value="PHOSPHOINOSITIDE-SPECIFIC PHOSPHOLIPASE C FAMILY PROTEIN"/>
    <property type="match status" value="1"/>
</dbReference>
<evidence type="ECO:0000313" key="11">
    <source>
        <dbReference type="EMBL" id="EFJ20028.1"/>
    </source>
</evidence>
<dbReference type="GO" id="GO:0051209">
    <property type="term" value="P:release of sequestered calcium ion into cytosol"/>
    <property type="evidence" value="ECO:0000318"/>
    <property type="project" value="GO_Central"/>
</dbReference>
<evidence type="ECO:0000256" key="6">
    <source>
        <dbReference type="ARBA" id="ARBA00023098"/>
    </source>
</evidence>
<evidence type="ECO:0000256" key="5">
    <source>
        <dbReference type="ARBA" id="ARBA00022963"/>
    </source>
</evidence>
<dbReference type="InterPro" id="IPR000909">
    <property type="entry name" value="PLipase_C_PInositol-sp_X_dom"/>
</dbReference>
<dbReference type="GO" id="GO:0005886">
    <property type="term" value="C:plasma membrane"/>
    <property type="evidence" value="ECO:0007669"/>
    <property type="project" value="UniProtKB-SubCell"/>
</dbReference>
<comment type="subcellular location">
    <subcellularLocation>
        <location evidence="2">Cell membrane</location>
        <topology evidence="2">Peripheral membrane protein</topology>
    </subcellularLocation>
</comment>
<keyword evidence="6 8" id="KW-0443">Lipid metabolism</keyword>
<dbReference type="Pfam" id="PF00168">
    <property type="entry name" value="C2"/>
    <property type="match status" value="1"/>
</dbReference>
<dbReference type="KEGG" id="smo:SELMODRAFT_109775"/>
<dbReference type="Pfam" id="PF00388">
    <property type="entry name" value="PI-PLC-X"/>
    <property type="match status" value="1"/>
</dbReference>
<dbReference type="PROSITE" id="PS50007">
    <property type="entry name" value="PIPLC_X_DOMAIN"/>
    <property type="match status" value="1"/>
</dbReference>
<name>D8S698_SELML</name>
<evidence type="ECO:0000256" key="7">
    <source>
        <dbReference type="ARBA" id="ARBA00023224"/>
    </source>
</evidence>
<dbReference type="Proteomes" id="UP000001514">
    <property type="component" value="Unassembled WGS sequence"/>
</dbReference>
<keyword evidence="7" id="KW-0807">Transducer</keyword>
<dbReference type="SUPFAM" id="SSF51695">
    <property type="entry name" value="PLC-like phosphodiesterases"/>
    <property type="match status" value="1"/>
</dbReference>
<proteinExistence type="predicted"/>
<dbReference type="SMART" id="SM00239">
    <property type="entry name" value="C2"/>
    <property type="match status" value="1"/>
</dbReference>
<dbReference type="InterPro" id="IPR001192">
    <property type="entry name" value="PI-PLC_fam"/>
</dbReference>
<keyword evidence="5 8" id="KW-0442">Lipid degradation</keyword>
<evidence type="ECO:0000313" key="12">
    <source>
        <dbReference type="Proteomes" id="UP000001514"/>
    </source>
</evidence>
<dbReference type="EC" id="3.1.4.11" evidence="3 8"/>
<evidence type="ECO:0000256" key="8">
    <source>
        <dbReference type="RuleBase" id="RU361133"/>
    </source>
</evidence>